<comment type="similarity">
    <text evidence="1">Belongs to the asaB hydroxylase/desaturase family.</text>
</comment>
<keyword evidence="3" id="KW-1185">Reference proteome</keyword>
<dbReference type="InterPro" id="IPR044053">
    <property type="entry name" value="AsaB-like"/>
</dbReference>
<dbReference type="Proteomes" id="UP001327957">
    <property type="component" value="Unassembled WGS sequence"/>
</dbReference>
<name>A0AAV9T1K1_9PEZI</name>
<comment type="caution">
    <text evidence="2">The sequence shown here is derived from an EMBL/GenBank/DDBJ whole genome shotgun (WGS) entry which is preliminary data.</text>
</comment>
<sequence>MPDTTATLKFLAKSKRYDTEKPYVIVSAASGPEIRDADKTNTESESRDGILLKDVRGREKEFKLEDQGFQVLKHASEFPRLDTIEQCDGYQKETTKLLKNIFGATCKRRVVEYEKGATWNYHDPRETDGPAVMAHVDHTLQSGITVVDMYLSADEKTEYLNGDYRIRLLNIWRPMVPVIKHQPLALCDVRTTRPGQFVACDRILCERLGEVYLMQYHEAQEWYWLENQTPQEPFMFLTWDSESNGQARYCPHLSFKNEYAGANAPPRESVETRSIVITRRGTND</sequence>
<organism evidence="2 3">
    <name type="scientific">Colletotrichum tabaci</name>
    <dbReference type="NCBI Taxonomy" id="1209068"/>
    <lineage>
        <taxon>Eukaryota</taxon>
        <taxon>Fungi</taxon>
        <taxon>Dikarya</taxon>
        <taxon>Ascomycota</taxon>
        <taxon>Pezizomycotina</taxon>
        <taxon>Sordariomycetes</taxon>
        <taxon>Hypocreomycetidae</taxon>
        <taxon>Glomerellales</taxon>
        <taxon>Glomerellaceae</taxon>
        <taxon>Colletotrichum</taxon>
        <taxon>Colletotrichum destructivum species complex</taxon>
    </lineage>
</organism>
<dbReference type="AlphaFoldDB" id="A0AAV9T1K1"/>
<dbReference type="PANTHER" id="PTHR34598">
    <property type="entry name" value="BLL6449 PROTEIN"/>
    <property type="match status" value="1"/>
</dbReference>
<evidence type="ECO:0000313" key="2">
    <source>
        <dbReference type="EMBL" id="KAK6211554.1"/>
    </source>
</evidence>
<dbReference type="GO" id="GO:0016491">
    <property type="term" value="F:oxidoreductase activity"/>
    <property type="evidence" value="ECO:0007669"/>
    <property type="project" value="InterPro"/>
</dbReference>
<dbReference type="EMBL" id="JASAOK010000046">
    <property type="protein sequence ID" value="KAK6211554.1"/>
    <property type="molecule type" value="Genomic_DNA"/>
</dbReference>
<gene>
    <name evidence="2" type="ORF">QIS74_10818</name>
</gene>
<dbReference type="NCBIfam" id="NF041278">
    <property type="entry name" value="CmcJ_NvfI_EfuI"/>
    <property type="match status" value="1"/>
</dbReference>
<reference evidence="2 3" key="1">
    <citation type="submission" date="2023-04" db="EMBL/GenBank/DDBJ databases">
        <title>Colletotrichum tabacum stain YC1 causing leaf anthracnose on Nicotiana tabacum(L.) cv.</title>
        <authorList>
            <person name="Ji Z."/>
            <person name="Wang M."/>
            <person name="Zhang J."/>
            <person name="Wang N."/>
            <person name="Zhou Z."/>
        </authorList>
    </citation>
    <scope>NUCLEOTIDE SEQUENCE [LARGE SCALE GENOMIC DNA]</scope>
    <source>
        <strain evidence="2 3">YC1</strain>
    </source>
</reference>
<dbReference type="PANTHER" id="PTHR34598:SF3">
    <property type="entry name" value="OXIDOREDUCTASE AN1597"/>
    <property type="match status" value="1"/>
</dbReference>
<accession>A0AAV9T1K1</accession>
<evidence type="ECO:0000313" key="3">
    <source>
        <dbReference type="Proteomes" id="UP001327957"/>
    </source>
</evidence>
<protein>
    <submittedName>
        <fullName evidence="2">Uncharacterized protein</fullName>
    </submittedName>
</protein>
<evidence type="ECO:0000256" key="1">
    <source>
        <dbReference type="ARBA" id="ARBA00023604"/>
    </source>
</evidence>
<proteinExistence type="inferred from homology"/>